<dbReference type="Pfam" id="PF00905">
    <property type="entry name" value="Transpeptidase"/>
    <property type="match status" value="1"/>
</dbReference>
<dbReference type="GO" id="GO:0071555">
    <property type="term" value="P:cell wall organization"/>
    <property type="evidence" value="ECO:0007669"/>
    <property type="project" value="TreeGrafter"/>
</dbReference>
<proteinExistence type="predicted"/>
<comment type="caution">
    <text evidence="2">The sequence shown here is derived from an EMBL/GenBank/DDBJ whole genome shotgun (WGS) entry which is preliminary data.</text>
</comment>
<feature type="domain" description="Penicillin-binding protein transpeptidase" evidence="1">
    <location>
        <begin position="25"/>
        <end position="383"/>
    </location>
</feature>
<dbReference type="Proteomes" id="UP000218327">
    <property type="component" value="Unassembled WGS sequence"/>
</dbReference>
<dbReference type="InterPro" id="IPR012338">
    <property type="entry name" value="Beta-lactam/transpept-like"/>
</dbReference>
<evidence type="ECO:0000313" key="2">
    <source>
        <dbReference type="EMBL" id="PCJ27810.1"/>
    </source>
</evidence>
<dbReference type="PANTHER" id="PTHR30627">
    <property type="entry name" value="PEPTIDOGLYCAN D,D-TRANSPEPTIDASE"/>
    <property type="match status" value="1"/>
</dbReference>
<evidence type="ECO:0000313" key="3">
    <source>
        <dbReference type="Proteomes" id="UP000218327"/>
    </source>
</evidence>
<sequence length="412" mass="44884">GKNITLYLDSQLQIAAEKALGDFRGAVVAIDPSTGGILAMVSKPGFDPNLFVTGISSKDYSVLVTDNINTPLFDRSTNPYPPGSTVKPFLGLGGLHHGLVDYDFAIEDPGYFRLPGVSYRWGDYTLRTAIGGGHGHTDLQKAIYQSCDTFFYDLGNRMGIDTIHGFMSLFGFGQNFALDISYARTGVLPSRDWKRASKGEPWYPGDTINSSIGQGYMWATPLQLATAVSIVANKGKVVQPRMLKEVDGEPFQPVIENAVPDVLLNDPDYWRYMEEAMTMVVHRPYTDVFRDYGTAFEAIAMADRDMPYKMAGKSGSAQVVGISQEILQSTDIIVSDLNKDHGLFISFAPAENPNIEPKIAIAVFVENGEHGSSVAGPIAKQVIDAYLLDILQIDFAALEEAAGNTLISLADE</sequence>
<dbReference type="AlphaFoldDB" id="A0A2A5B8V8"/>
<protein>
    <submittedName>
        <fullName evidence="2">Penicillin-binding protein 2</fullName>
    </submittedName>
</protein>
<reference evidence="3" key="1">
    <citation type="submission" date="2017-08" db="EMBL/GenBank/DDBJ databases">
        <title>A dynamic microbial community with high functional redundancy inhabits the cold, oxic subseafloor aquifer.</title>
        <authorList>
            <person name="Tully B.J."/>
            <person name="Wheat C.G."/>
            <person name="Glazer B.T."/>
            <person name="Huber J.A."/>
        </authorList>
    </citation>
    <scope>NUCLEOTIDE SEQUENCE [LARGE SCALE GENOMIC DNA]</scope>
</reference>
<dbReference type="GO" id="GO:0008658">
    <property type="term" value="F:penicillin binding"/>
    <property type="evidence" value="ECO:0007669"/>
    <property type="project" value="InterPro"/>
</dbReference>
<accession>A0A2A5B8V8</accession>
<organism evidence="2 3">
    <name type="scientific">SAR86 cluster bacterium</name>
    <dbReference type="NCBI Taxonomy" id="2030880"/>
    <lineage>
        <taxon>Bacteria</taxon>
        <taxon>Pseudomonadati</taxon>
        <taxon>Pseudomonadota</taxon>
        <taxon>Gammaproteobacteria</taxon>
        <taxon>SAR86 cluster</taxon>
    </lineage>
</organism>
<feature type="non-terminal residue" evidence="2">
    <location>
        <position position="1"/>
    </location>
</feature>
<gene>
    <name evidence="2" type="ORF">COA96_02875</name>
</gene>
<dbReference type="GO" id="GO:0071972">
    <property type="term" value="F:peptidoglycan L,D-transpeptidase activity"/>
    <property type="evidence" value="ECO:0007669"/>
    <property type="project" value="TreeGrafter"/>
</dbReference>
<dbReference type="InterPro" id="IPR050515">
    <property type="entry name" value="Beta-lactam/transpept"/>
</dbReference>
<dbReference type="Gene3D" id="3.40.710.10">
    <property type="entry name" value="DD-peptidase/beta-lactamase superfamily"/>
    <property type="match status" value="1"/>
</dbReference>
<dbReference type="InterPro" id="IPR001460">
    <property type="entry name" value="PCN-bd_Tpept"/>
</dbReference>
<dbReference type="GO" id="GO:0005886">
    <property type="term" value="C:plasma membrane"/>
    <property type="evidence" value="ECO:0007669"/>
    <property type="project" value="TreeGrafter"/>
</dbReference>
<name>A0A2A5B8V8_9GAMM</name>
<dbReference type="EMBL" id="NVVJ01000005">
    <property type="protein sequence ID" value="PCJ27810.1"/>
    <property type="molecule type" value="Genomic_DNA"/>
</dbReference>
<dbReference type="PANTHER" id="PTHR30627:SF2">
    <property type="entry name" value="PEPTIDOGLYCAN D,D-TRANSPEPTIDASE MRDA"/>
    <property type="match status" value="1"/>
</dbReference>
<evidence type="ECO:0000259" key="1">
    <source>
        <dbReference type="Pfam" id="PF00905"/>
    </source>
</evidence>
<dbReference type="SUPFAM" id="SSF56601">
    <property type="entry name" value="beta-lactamase/transpeptidase-like"/>
    <property type="match status" value="1"/>
</dbReference>